<dbReference type="AlphaFoldDB" id="A0A0A9F2W7"/>
<protein>
    <submittedName>
        <fullName evidence="1">Uncharacterized protein</fullName>
    </submittedName>
</protein>
<evidence type="ECO:0000313" key="1">
    <source>
        <dbReference type="EMBL" id="JAE05554.1"/>
    </source>
</evidence>
<reference evidence="1" key="2">
    <citation type="journal article" date="2015" name="Data Brief">
        <title>Shoot transcriptome of the giant reed, Arundo donax.</title>
        <authorList>
            <person name="Barrero R.A."/>
            <person name="Guerrero F.D."/>
            <person name="Moolhuijzen P."/>
            <person name="Goolsby J.A."/>
            <person name="Tidwell J."/>
            <person name="Bellgard S.E."/>
            <person name="Bellgard M.I."/>
        </authorList>
    </citation>
    <scope>NUCLEOTIDE SEQUENCE</scope>
    <source>
        <tissue evidence="1">Shoot tissue taken approximately 20 cm above the soil surface</tissue>
    </source>
</reference>
<sequence length="54" mass="6221">MYIFLFEQIKIIYVQKVRSQNAVSFCTISDIYSAMLIQTDCAAAFHAGKTRTHF</sequence>
<proteinExistence type="predicted"/>
<dbReference type="EMBL" id="GBRH01192342">
    <property type="protein sequence ID" value="JAE05554.1"/>
    <property type="molecule type" value="Transcribed_RNA"/>
</dbReference>
<organism evidence="1">
    <name type="scientific">Arundo donax</name>
    <name type="common">Giant reed</name>
    <name type="synonym">Donax arundinaceus</name>
    <dbReference type="NCBI Taxonomy" id="35708"/>
    <lineage>
        <taxon>Eukaryota</taxon>
        <taxon>Viridiplantae</taxon>
        <taxon>Streptophyta</taxon>
        <taxon>Embryophyta</taxon>
        <taxon>Tracheophyta</taxon>
        <taxon>Spermatophyta</taxon>
        <taxon>Magnoliopsida</taxon>
        <taxon>Liliopsida</taxon>
        <taxon>Poales</taxon>
        <taxon>Poaceae</taxon>
        <taxon>PACMAD clade</taxon>
        <taxon>Arundinoideae</taxon>
        <taxon>Arundineae</taxon>
        <taxon>Arundo</taxon>
    </lineage>
</organism>
<reference evidence="1" key="1">
    <citation type="submission" date="2014-09" db="EMBL/GenBank/DDBJ databases">
        <authorList>
            <person name="Magalhaes I.L.F."/>
            <person name="Oliveira U."/>
            <person name="Santos F.R."/>
            <person name="Vidigal T.H.D.A."/>
            <person name="Brescovit A.D."/>
            <person name="Santos A.J."/>
        </authorList>
    </citation>
    <scope>NUCLEOTIDE SEQUENCE</scope>
    <source>
        <tissue evidence="1">Shoot tissue taken approximately 20 cm above the soil surface</tissue>
    </source>
</reference>
<name>A0A0A9F2W7_ARUDO</name>
<accession>A0A0A9F2W7</accession>